<name>A0A2P6N711_9EUKA</name>
<gene>
    <name evidence="1" type="ORF">PROFUN_12673</name>
</gene>
<proteinExistence type="predicted"/>
<dbReference type="InParanoid" id="A0A2P6N711"/>
<sequence length="117" mass="12977">MLVEYTNQHEGRDVMQNPDYAPCWLWFGIFRWTLFEWRNRSAHITETMDATNIKAGDSTKATADEKTEAVEKGVTVTEINSGVTSFSFGESGATAPSSATQLGVWLSITPILLALFI</sequence>
<evidence type="ECO:0000313" key="2">
    <source>
        <dbReference type="Proteomes" id="UP000241769"/>
    </source>
</evidence>
<dbReference type="AlphaFoldDB" id="A0A2P6N711"/>
<dbReference type="Proteomes" id="UP000241769">
    <property type="component" value="Unassembled WGS sequence"/>
</dbReference>
<accession>A0A2P6N711</accession>
<reference evidence="1 2" key="1">
    <citation type="journal article" date="2018" name="Genome Biol. Evol.">
        <title>Multiple Roots of Fruiting Body Formation in Amoebozoa.</title>
        <authorList>
            <person name="Hillmann F."/>
            <person name="Forbes G."/>
            <person name="Novohradska S."/>
            <person name="Ferling I."/>
            <person name="Riege K."/>
            <person name="Groth M."/>
            <person name="Westermann M."/>
            <person name="Marz M."/>
            <person name="Spaller T."/>
            <person name="Winckler T."/>
            <person name="Schaap P."/>
            <person name="Glockner G."/>
        </authorList>
    </citation>
    <scope>NUCLEOTIDE SEQUENCE [LARGE SCALE GENOMIC DNA]</scope>
    <source>
        <strain evidence="1 2">Jena</strain>
    </source>
</reference>
<comment type="caution">
    <text evidence="1">The sequence shown here is derived from an EMBL/GenBank/DDBJ whole genome shotgun (WGS) entry which is preliminary data.</text>
</comment>
<keyword evidence="2" id="KW-1185">Reference proteome</keyword>
<dbReference type="EMBL" id="MDYQ01000173">
    <property type="protein sequence ID" value="PRP79739.1"/>
    <property type="molecule type" value="Genomic_DNA"/>
</dbReference>
<organism evidence="1 2">
    <name type="scientific">Planoprotostelium fungivorum</name>
    <dbReference type="NCBI Taxonomy" id="1890364"/>
    <lineage>
        <taxon>Eukaryota</taxon>
        <taxon>Amoebozoa</taxon>
        <taxon>Evosea</taxon>
        <taxon>Variosea</taxon>
        <taxon>Cavosteliida</taxon>
        <taxon>Cavosteliaceae</taxon>
        <taxon>Planoprotostelium</taxon>
    </lineage>
</organism>
<evidence type="ECO:0000313" key="1">
    <source>
        <dbReference type="EMBL" id="PRP79739.1"/>
    </source>
</evidence>
<protein>
    <submittedName>
        <fullName evidence="1">Uncharacterized protein</fullName>
    </submittedName>
</protein>